<dbReference type="CDD" id="cd01392">
    <property type="entry name" value="HTH_LacI"/>
    <property type="match status" value="1"/>
</dbReference>
<dbReference type="InterPro" id="IPR046335">
    <property type="entry name" value="LacI/GalR-like_sensor"/>
</dbReference>
<evidence type="ECO:0000313" key="6">
    <source>
        <dbReference type="Proteomes" id="UP000464186"/>
    </source>
</evidence>
<dbReference type="AlphaFoldDB" id="A0A6P1NRZ6"/>
<dbReference type="PROSITE" id="PS50932">
    <property type="entry name" value="HTH_LACI_2"/>
    <property type="match status" value="1"/>
</dbReference>
<dbReference type="PANTHER" id="PTHR30146:SF109">
    <property type="entry name" value="HTH-TYPE TRANSCRIPTIONAL REGULATOR GALS"/>
    <property type="match status" value="1"/>
</dbReference>
<dbReference type="GO" id="GO:0000976">
    <property type="term" value="F:transcription cis-regulatory region binding"/>
    <property type="evidence" value="ECO:0007669"/>
    <property type="project" value="TreeGrafter"/>
</dbReference>
<dbReference type="SUPFAM" id="SSF53822">
    <property type="entry name" value="Periplasmic binding protein-like I"/>
    <property type="match status" value="1"/>
</dbReference>
<protein>
    <submittedName>
        <fullName evidence="5">Substrate-binding domain-containing protein</fullName>
    </submittedName>
</protein>
<evidence type="ECO:0000256" key="2">
    <source>
        <dbReference type="ARBA" id="ARBA00023125"/>
    </source>
</evidence>
<dbReference type="Proteomes" id="UP000464186">
    <property type="component" value="Chromosome"/>
</dbReference>
<dbReference type="KEGG" id="psey:GU243_11780"/>
<reference evidence="5 6" key="1">
    <citation type="submission" date="2020-01" db="EMBL/GenBank/DDBJ databases">
        <title>Pseudarthrobacter psychrotolerans sp. nov., isolated from antarctic soil.</title>
        <authorList>
            <person name="Shin Y."/>
            <person name="Park W."/>
        </authorList>
    </citation>
    <scope>NUCLEOTIDE SEQUENCE [LARGE SCALE GENOMIC DNA]</scope>
    <source>
        <strain evidence="5 6">YJ56</strain>
    </source>
</reference>
<dbReference type="PANTHER" id="PTHR30146">
    <property type="entry name" value="LACI-RELATED TRANSCRIPTIONAL REPRESSOR"/>
    <property type="match status" value="1"/>
</dbReference>
<organism evidence="5 6">
    <name type="scientific">Pseudarthrobacter psychrotolerans</name>
    <dbReference type="NCBI Taxonomy" id="2697569"/>
    <lineage>
        <taxon>Bacteria</taxon>
        <taxon>Bacillati</taxon>
        <taxon>Actinomycetota</taxon>
        <taxon>Actinomycetes</taxon>
        <taxon>Micrococcales</taxon>
        <taxon>Micrococcaceae</taxon>
        <taxon>Pseudarthrobacter</taxon>
    </lineage>
</organism>
<dbReference type="InterPro" id="IPR000843">
    <property type="entry name" value="HTH_LacI"/>
</dbReference>
<keyword evidence="6" id="KW-1185">Reference proteome</keyword>
<evidence type="ECO:0000256" key="3">
    <source>
        <dbReference type="ARBA" id="ARBA00023163"/>
    </source>
</evidence>
<keyword evidence="3" id="KW-0804">Transcription</keyword>
<keyword evidence="1" id="KW-0805">Transcription regulation</keyword>
<dbReference type="Pfam" id="PF00356">
    <property type="entry name" value="LacI"/>
    <property type="match status" value="1"/>
</dbReference>
<evidence type="ECO:0000313" key="5">
    <source>
        <dbReference type="EMBL" id="QHK20302.1"/>
    </source>
</evidence>
<evidence type="ECO:0000259" key="4">
    <source>
        <dbReference type="PROSITE" id="PS50932"/>
    </source>
</evidence>
<sequence>MNRSASIKDVANHASVAVGTVSNVLNYPDRVSQRTKERVLRAIEELGFVRNDAARQLRAGHSRTIGLIVLDVGNPFFTSVVRAAEDAAALQGSAVLVGDSGHNASRESNYIDLFQEQRVQGLLISPVGDVTARIDQLRERGVPTVLVDRLADESKYSSVSVDDDAGGYLAARHLLDTGRRRLAFVGGPTSIRQVADRLQGAQRAVKEEPDATLEVLDSDGQTVLAGRSVGNMLVERGDLPDGIFCANDLLALGVMQSLTMTHTVRIPEDIALIGYDDIDFAVSAVVPLSSIRQPTEALGRTAIELLAEELESDTPKHRAVIFTPELVVRQSTAPAKGSSAG</sequence>
<dbReference type="CDD" id="cd06293">
    <property type="entry name" value="PBP1_LacI-like"/>
    <property type="match status" value="1"/>
</dbReference>
<dbReference type="InterPro" id="IPR028082">
    <property type="entry name" value="Peripla_BP_I"/>
</dbReference>
<dbReference type="InterPro" id="IPR010982">
    <property type="entry name" value="Lambda_DNA-bd_dom_sf"/>
</dbReference>
<keyword evidence="2" id="KW-0238">DNA-binding</keyword>
<name>A0A6P1NRZ6_9MICC</name>
<proteinExistence type="predicted"/>
<dbReference type="EMBL" id="CP047898">
    <property type="protein sequence ID" value="QHK20302.1"/>
    <property type="molecule type" value="Genomic_DNA"/>
</dbReference>
<accession>A0A6P1NRZ6</accession>
<gene>
    <name evidence="5" type="ORF">GU243_11780</name>
</gene>
<dbReference type="SUPFAM" id="SSF47413">
    <property type="entry name" value="lambda repressor-like DNA-binding domains"/>
    <property type="match status" value="1"/>
</dbReference>
<evidence type="ECO:0000256" key="1">
    <source>
        <dbReference type="ARBA" id="ARBA00023015"/>
    </source>
</evidence>
<dbReference type="Gene3D" id="3.40.50.2300">
    <property type="match status" value="2"/>
</dbReference>
<feature type="domain" description="HTH lacI-type" evidence="4">
    <location>
        <begin position="5"/>
        <end position="59"/>
    </location>
</feature>
<dbReference type="GO" id="GO:0003700">
    <property type="term" value="F:DNA-binding transcription factor activity"/>
    <property type="evidence" value="ECO:0007669"/>
    <property type="project" value="TreeGrafter"/>
</dbReference>
<dbReference type="Pfam" id="PF13377">
    <property type="entry name" value="Peripla_BP_3"/>
    <property type="match status" value="1"/>
</dbReference>
<dbReference type="Gene3D" id="1.10.260.40">
    <property type="entry name" value="lambda repressor-like DNA-binding domains"/>
    <property type="match status" value="1"/>
</dbReference>
<dbReference type="SMART" id="SM00354">
    <property type="entry name" value="HTH_LACI"/>
    <property type="match status" value="1"/>
</dbReference>